<accession>A0ACC1NC56</accession>
<evidence type="ECO:0000313" key="1">
    <source>
        <dbReference type="EMBL" id="KAJ2976882.1"/>
    </source>
</evidence>
<gene>
    <name evidence="1" type="ORF">NUW54_g11494</name>
</gene>
<keyword evidence="2" id="KW-1185">Reference proteome</keyword>
<name>A0ACC1NC56_9APHY</name>
<organism evidence="1 2">
    <name type="scientific">Trametes sanguinea</name>
    <dbReference type="NCBI Taxonomy" id="158606"/>
    <lineage>
        <taxon>Eukaryota</taxon>
        <taxon>Fungi</taxon>
        <taxon>Dikarya</taxon>
        <taxon>Basidiomycota</taxon>
        <taxon>Agaricomycotina</taxon>
        <taxon>Agaricomycetes</taxon>
        <taxon>Polyporales</taxon>
        <taxon>Polyporaceae</taxon>
        <taxon>Trametes</taxon>
    </lineage>
</organism>
<dbReference type="Proteomes" id="UP001144978">
    <property type="component" value="Unassembled WGS sequence"/>
</dbReference>
<reference evidence="1" key="1">
    <citation type="submission" date="2022-08" db="EMBL/GenBank/DDBJ databases">
        <title>Genome Sequence of Pycnoporus sanguineus.</title>
        <authorList>
            <person name="Buettner E."/>
        </authorList>
    </citation>
    <scope>NUCLEOTIDE SEQUENCE</scope>
    <source>
        <strain evidence="1">CG-C14</strain>
    </source>
</reference>
<protein>
    <submittedName>
        <fullName evidence="1">Uncharacterized protein</fullName>
    </submittedName>
</protein>
<sequence length="106" mass="11724">MRADRKRSSDQGMQQAAVERPMSPSTFLMVVATWDAHGREARSTRAGRDGELPMNRRPSLSIPPKLAPRLAPCSPVDLLLAFSLSLHHLTSTASARAEIETRARYL</sequence>
<proteinExistence type="predicted"/>
<dbReference type="EMBL" id="JANSHE010004508">
    <property type="protein sequence ID" value="KAJ2976882.1"/>
    <property type="molecule type" value="Genomic_DNA"/>
</dbReference>
<evidence type="ECO:0000313" key="2">
    <source>
        <dbReference type="Proteomes" id="UP001144978"/>
    </source>
</evidence>
<comment type="caution">
    <text evidence="1">The sequence shown here is derived from an EMBL/GenBank/DDBJ whole genome shotgun (WGS) entry which is preliminary data.</text>
</comment>